<dbReference type="Gene3D" id="3.20.20.70">
    <property type="entry name" value="Aldolase class I"/>
    <property type="match status" value="1"/>
</dbReference>
<comment type="cofactor">
    <cofactor evidence="1">
        <name>[4Fe-4S] cluster</name>
        <dbReference type="ChEBI" id="CHEBI:49883"/>
    </cofactor>
</comment>
<proteinExistence type="inferred from homology"/>
<name>A0A9D1FN20_9FIRM</name>
<evidence type="ECO:0000256" key="1">
    <source>
        <dbReference type="ARBA" id="ARBA00001966"/>
    </source>
</evidence>
<evidence type="ECO:0000256" key="5">
    <source>
        <dbReference type="ARBA" id="ARBA00022723"/>
    </source>
</evidence>
<dbReference type="Pfam" id="PF13353">
    <property type="entry name" value="Fer4_12"/>
    <property type="match status" value="1"/>
</dbReference>
<feature type="domain" description="Radical SAM core" evidence="9">
    <location>
        <begin position="14"/>
        <end position="178"/>
    </location>
</feature>
<evidence type="ECO:0000256" key="8">
    <source>
        <dbReference type="ARBA" id="ARBA00023014"/>
    </source>
</evidence>
<accession>A0A9D1FN20</accession>
<dbReference type="PANTHER" id="PTHR30352:SF4">
    <property type="entry name" value="PYRUVATE FORMATE-LYASE 2-ACTIVATING ENZYME"/>
    <property type="match status" value="1"/>
</dbReference>
<keyword evidence="7" id="KW-0408">Iron</keyword>
<gene>
    <name evidence="10" type="ORF">IAB51_08640</name>
</gene>
<evidence type="ECO:0000256" key="3">
    <source>
        <dbReference type="ARBA" id="ARBA00022485"/>
    </source>
</evidence>
<dbReference type="GO" id="GO:0051539">
    <property type="term" value="F:4 iron, 4 sulfur cluster binding"/>
    <property type="evidence" value="ECO:0007669"/>
    <property type="project" value="UniProtKB-KW"/>
</dbReference>
<dbReference type="InterPro" id="IPR013785">
    <property type="entry name" value="Aldolase_TIM"/>
</dbReference>
<dbReference type="InterPro" id="IPR058240">
    <property type="entry name" value="rSAM_sf"/>
</dbReference>
<evidence type="ECO:0000313" key="10">
    <source>
        <dbReference type="EMBL" id="HIS76861.1"/>
    </source>
</evidence>
<comment type="similarity">
    <text evidence="2">Belongs to the organic radical-activating enzymes family.</text>
</comment>
<dbReference type="GO" id="GO:0016491">
    <property type="term" value="F:oxidoreductase activity"/>
    <property type="evidence" value="ECO:0007669"/>
    <property type="project" value="UniProtKB-KW"/>
</dbReference>
<keyword evidence="5" id="KW-0479">Metal-binding</keyword>
<dbReference type="SFLD" id="SFLDG01118">
    <property type="entry name" value="activating_enzymes__group_2"/>
    <property type="match status" value="1"/>
</dbReference>
<sequence length="178" mass="19860">MEGTIFDIQRFSVHDGPGIRTTVFMKGCPLRCRWCHNPEGLAAAPQLQYTEQECIHCGLCGGHPTLENVKNCPSGALKICGRKISAEKLLEETLRDEALYGTEGGVTFSGGECMMQADFVAEMLRLIKARGLTTAIDTSGYTSWDSFEKTLDFCDWYLYDVKMYNDALHKNTPAWTIS</sequence>
<dbReference type="SFLD" id="SFLDG01066">
    <property type="entry name" value="organic_radical-activating_enz"/>
    <property type="match status" value="1"/>
</dbReference>
<comment type="caution">
    <text evidence="10">The sequence shown here is derived from an EMBL/GenBank/DDBJ whole genome shotgun (WGS) entry which is preliminary data.</text>
</comment>
<dbReference type="InterPro" id="IPR001989">
    <property type="entry name" value="Radical_activat_CS"/>
</dbReference>
<dbReference type="Proteomes" id="UP000824002">
    <property type="component" value="Unassembled WGS sequence"/>
</dbReference>
<keyword evidence="3" id="KW-0004">4Fe-4S</keyword>
<dbReference type="InterPro" id="IPR040074">
    <property type="entry name" value="BssD/PflA/YjjW"/>
</dbReference>
<dbReference type="EMBL" id="DVJP01000055">
    <property type="protein sequence ID" value="HIS76861.1"/>
    <property type="molecule type" value="Genomic_DNA"/>
</dbReference>
<evidence type="ECO:0000256" key="4">
    <source>
        <dbReference type="ARBA" id="ARBA00022691"/>
    </source>
</evidence>
<organism evidence="10 11">
    <name type="scientific">Candidatus Merdivicinus excrementipullorum</name>
    <dbReference type="NCBI Taxonomy" id="2840867"/>
    <lineage>
        <taxon>Bacteria</taxon>
        <taxon>Bacillati</taxon>
        <taxon>Bacillota</taxon>
        <taxon>Clostridia</taxon>
        <taxon>Eubacteriales</taxon>
        <taxon>Oscillospiraceae</taxon>
        <taxon>Oscillospiraceae incertae sedis</taxon>
        <taxon>Candidatus Merdivicinus</taxon>
    </lineage>
</organism>
<evidence type="ECO:0000256" key="6">
    <source>
        <dbReference type="ARBA" id="ARBA00023002"/>
    </source>
</evidence>
<dbReference type="SUPFAM" id="SSF102114">
    <property type="entry name" value="Radical SAM enzymes"/>
    <property type="match status" value="1"/>
</dbReference>
<dbReference type="InterPro" id="IPR034457">
    <property type="entry name" value="Organic_radical-activating"/>
</dbReference>
<evidence type="ECO:0000256" key="2">
    <source>
        <dbReference type="ARBA" id="ARBA00009777"/>
    </source>
</evidence>
<reference evidence="10" key="1">
    <citation type="submission" date="2020-10" db="EMBL/GenBank/DDBJ databases">
        <authorList>
            <person name="Gilroy R."/>
        </authorList>
    </citation>
    <scope>NUCLEOTIDE SEQUENCE</scope>
    <source>
        <strain evidence="10">CHK199-13235</strain>
    </source>
</reference>
<reference evidence="10" key="2">
    <citation type="journal article" date="2021" name="PeerJ">
        <title>Extensive microbial diversity within the chicken gut microbiome revealed by metagenomics and culture.</title>
        <authorList>
            <person name="Gilroy R."/>
            <person name="Ravi A."/>
            <person name="Getino M."/>
            <person name="Pursley I."/>
            <person name="Horton D.L."/>
            <person name="Alikhan N.F."/>
            <person name="Baker D."/>
            <person name="Gharbi K."/>
            <person name="Hall N."/>
            <person name="Watson M."/>
            <person name="Adriaenssens E.M."/>
            <person name="Foster-Nyarko E."/>
            <person name="Jarju S."/>
            <person name="Secka A."/>
            <person name="Antonio M."/>
            <person name="Oren A."/>
            <person name="Chaudhuri R.R."/>
            <person name="La Ragione R."/>
            <person name="Hildebrand F."/>
            <person name="Pallen M.J."/>
        </authorList>
    </citation>
    <scope>NUCLEOTIDE SEQUENCE</scope>
    <source>
        <strain evidence="10">CHK199-13235</strain>
    </source>
</reference>
<dbReference type="PANTHER" id="PTHR30352">
    <property type="entry name" value="PYRUVATE FORMATE-LYASE-ACTIVATING ENZYME"/>
    <property type="match status" value="1"/>
</dbReference>
<keyword evidence="4" id="KW-0949">S-adenosyl-L-methionine</keyword>
<evidence type="ECO:0000313" key="11">
    <source>
        <dbReference type="Proteomes" id="UP000824002"/>
    </source>
</evidence>
<dbReference type="PROSITE" id="PS01087">
    <property type="entry name" value="RADICAL_ACTIVATING"/>
    <property type="match status" value="1"/>
</dbReference>
<dbReference type="AlphaFoldDB" id="A0A9D1FN20"/>
<dbReference type="GO" id="GO:0046872">
    <property type="term" value="F:metal ion binding"/>
    <property type="evidence" value="ECO:0007669"/>
    <property type="project" value="UniProtKB-KW"/>
</dbReference>
<protein>
    <submittedName>
        <fullName evidence="10">Radical SAM protein</fullName>
    </submittedName>
</protein>
<evidence type="ECO:0000256" key="7">
    <source>
        <dbReference type="ARBA" id="ARBA00023004"/>
    </source>
</evidence>
<evidence type="ECO:0000259" key="9">
    <source>
        <dbReference type="PROSITE" id="PS51918"/>
    </source>
</evidence>
<dbReference type="SFLD" id="SFLDS00029">
    <property type="entry name" value="Radical_SAM"/>
    <property type="match status" value="1"/>
</dbReference>
<keyword evidence="8" id="KW-0411">Iron-sulfur</keyword>
<dbReference type="InterPro" id="IPR007197">
    <property type="entry name" value="rSAM"/>
</dbReference>
<dbReference type="PROSITE" id="PS51918">
    <property type="entry name" value="RADICAL_SAM"/>
    <property type="match status" value="1"/>
</dbReference>
<keyword evidence="6" id="KW-0560">Oxidoreductase</keyword>